<comment type="caution">
    <text evidence="1">The sequence shown here is derived from an EMBL/GenBank/DDBJ whole genome shotgun (WGS) entry which is preliminary data.</text>
</comment>
<reference evidence="1 2" key="1">
    <citation type="journal article" date="2022" name="DNA Res.">
        <title>Chromosomal-level genome assembly of the orchid tree Bauhinia variegata (Leguminosae; Cercidoideae) supports the allotetraploid origin hypothesis of Bauhinia.</title>
        <authorList>
            <person name="Zhong Y."/>
            <person name="Chen Y."/>
            <person name="Zheng D."/>
            <person name="Pang J."/>
            <person name="Liu Y."/>
            <person name="Luo S."/>
            <person name="Meng S."/>
            <person name="Qian L."/>
            <person name="Wei D."/>
            <person name="Dai S."/>
            <person name="Zhou R."/>
        </authorList>
    </citation>
    <scope>NUCLEOTIDE SEQUENCE [LARGE SCALE GENOMIC DNA]</scope>
    <source>
        <strain evidence="1">BV-YZ2020</strain>
    </source>
</reference>
<accession>A0ACB9MWN9</accession>
<name>A0ACB9MWN9_BAUVA</name>
<organism evidence="1 2">
    <name type="scientific">Bauhinia variegata</name>
    <name type="common">Purple orchid tree</name>
    <name type="synonym">Phanera variegata</name>
    <dbReference type="NCBI Taxonomy" id="167791"/>
    <lineage>
        <taxon>Eukaryota</taxon>
        <taxon>Viridiplantae</taxon>
        <taxon>Streptophyta</taxon>
        <taxon>Embryophyta</taxon>
        <taxon>Tracheophyta</taxon>
        <taxon>Spermatophyta</taxon>
        <taxon>Magnoliopsida</taxon>
        <taxon>eudicotyledons</taxon>
        <taxon>Gunneridae</taxon>
        <taxon>Pentapetalae</taxon>
        <taxon>rosids</taxon>
        <taxon>fabids</taxon>
        <taxon>Fabales</taxon>
        <taxon>Fabaceae</taxon>
        <taxon>Cercidoideae</taxon>
        <taxon>Cercideae</taxon>
        <taxon>Bauhiniinae</taxon>
        <taxon>Bauhinia</taxon>
    </lineage>
</organism>
<dbReference type="Proteomes" id="UP000828941">
    <property type="component" value="Chromosome 8"/>
</dbReference>
<dbReference type="EMBL" id="CM039433">
    <property type="protein sequence ID" value="KAI4328602.1"/>
    <property type="molecule type" value="Genomic_DNA"/>
</dbReference>
<proteinExistence type="predicted"/>
<evidence type="ECO:0000313" key="2">
    <source>
        <dbReference type="Proteomes" id="UP000828941"/>
    </source>
</evidence>
<evidence type="ECO:0000313" key="1">
    <source>
        <dbReference type="EMBL" id="KAI4328602.1"/>
    </source>
</evidence>
<gene>
    <name evidence="1" type="ORF">L6164_020941</name>
</gene>
<keyword evidence="2" id="KW-1185">Reference proteome</keyword>
<sequence>MGFLIFSQKFKLPLCATLELLLFCSVLGGSNKTDQIALLEFKSKINDPLGVMSSWNLSYHFFQWSGITCGKLHQNVTILNLSSQRLQGSISPYIGDLSFLQRLNLNNNSFNGEIPPQIGSLRRLQVLQLDENLLSGEIPSNISGCSNLLYINLGSNSLVGQIPSEFSALTNLGVLDVSHNMSGEIPPSLGNSIMLEFLYMQHNFFQGNIPESLSSLKGIQVIDFSYNNLSGNIPEILADFDSLMRLNLSFNDFEGRVPEKDSVTVCVAVAMSILYFLYAKKPRVKPTSSSSVNSLLQVSYQSLLEATNKFSSSNLIGVGSFGSVYKGILEKDEKVVAIKVLNLVNSRASSFQAECEALRNIRHRNLVKLITACSSIDYQGNDFKALVYEFMAYGSLEEWLHPIINNHNPAKRCLNLLQKLNIAVDAASALEYLHHYCKILIVHCDLKPSNILLNEKMVGHIGDFGLARFFYETSRNNAAPLSSKIGIKGTIGDTAPGDVYSYGIVMLEMFTGKRPTYEMFKDGMNLHAYAKAGLAKLEEILDPFILDEIKRDMSRRDQNNQGNYEVEECLISILERGVACFDEFPSERMSIMDATAQLIAVKRKRLNGEN</sequence>
<protein>
    <submittedName>
        <fullName evidence="1">Uncharacterized protein</fullName>
    </submittedName>
</protein>